<sequence>MDVRPTFKERTDSFHAELKKFAGVFVIVDALDEVSEYGDIRSIFTELLLLPVRLFVTSCHDPMIEKIFSAAIRHETRASEEDVRSYIHGRLLLEPLLKSHVAADPTLEDTMSTKILKSARGIRIPDDTLQEYLKKNQTILFPDAQTLIATACLTYLFLAAFSHDPEPGYATWRTRSLIPPTFSTLYEDHRLVNYATRYWGAHTHAESEEAATNVAVNFLSEKANVAHAWCILFKEAAYWKKKPISFTGDYEIEIRALKQPLYGMLLALRFGLKVIFEEILSSSTLSSELLFKHGWVASAARRQNLGDKRFLNSWLDRTWTGRLKLCW</sequence>
<keyword evidence="2" id="KW-1185">Reference proteome</keyword>
<proteinExistence type="predicted"/>
<evidence type="ECO:0008006" key="3">
    <source>
        <dbReference type="Google" id="ProtNLM"/>
    </source>
</evidence>
<evidence type="ECO:0000313" key="2">
    <source>
        <dbReference type="Proteomes" id="UP001590950"/>
    </source>
</evidence>
<accession>A0ABR4AF85</accession>
<evidence type="ECO:0000313" key="1">
    <source>
        <dbReference type="EMBL" id="KAL2043516.1"/>
    </source>
</evidence>
<comment type="caution">
    <text evidence="1">The sequence shown here is derived from an EMBL/GenBank/DDBJ whole genome shotgun (WGS) entry which is preliminary data.</text>
</comment>
<gene>
    <name evidence="1" type="ORF">N7G274_003823</name>
</gene>
<dbReference type="PANTHER" id="PTHR10039:SF16">
    <property type="entry name" value="GPI INOSITOL-DEACYLASE"/>
    <property type="match status" value="1"/>
</dbReference>
<name>A0ABR4AF85_9LECA</name>
<dbReference type="PANTHER" id="PTHR10039">
    <property type="entry name" value="AMELOGENIN"/>
    <property type="match status" value="1"/>
</dbReference>
<dbReference type="Proteomes" id="UP001590950">
    <property type="component" value="Unassembled WGS sequence"/>
</dbReference>
<protein>
    <recommendedName>
        <fullName evidence="3">NACHT domain-containing protein</fullName>
    </recommendedName>
</protein>
<reference evidence="1 2" key="1">
    <citation type="submission" date="2024-09" db="EMBL/GenBank/DDBJ databases">
        <title>Rethinking Asexuality: The Enigmatic Case of Functional Sexual Genes in Lepraria (Stereocaulaceae).</title>
        <authorList>
            <person name="Doellman M."/>
            <person name="Sun Y."/>
            <person name="Barcenas-Pena A."/>
            <person name="Lumbsch H.T."/>
            <person name="Grewe F."/>
        </authorList>
    </citation>
    <scope>NUCLEOTIDE SEQUENCE [LARGE SCALE GENOMIC DNA]</scope>
    <source>
        <strain evidence="1 2">Mercado 3170</strain>
    </source>
</reference>
<organism evidence="1 2">
    <name type="scientific">Stereocaulon virgatum</name>
    <dbReference type="NCBI Taxonomy" id="373712"/>
    <lineage>
        <taxon>Eukaryota</taxon>
        <taxon>Fungi</taxon>
        <taxon>Dikarya</taxon>
        <taxon>Ascomycota</taxon>
        <taxon>Pezizomycotina</taxon>
        <taxon>Lecanoromycetes</taxon>
        <taxon>OSLEUM clade</taxon>
        <taxon>Lecanoromycetidae</taxon>
        <taxon>Lecanorales</taxon>
        <taxon>Lecanorineae</taxon>
        <taxon>Stereocaulaceae</taxon>
        <taxon>Stereocaulon</taxon>
    </lineage>
</organism>
<dbReference type="EMBL" id="JBEFKJ010000011">
    <property type="protein sequence ID" value="KAL2043516.1"/>
    <property type="molecule type" value="Genomic_DNA"/>
</dbReference>